<dbReference type="InterPro" id="IPR002716">
    <property type="entry name" value="PIN_dom"/>
</dbReference>
<dbReference type="InterPro" id="IPR029060">
    <property type="entry name" value="PIN-like_dom_sf"/>
</dbReference>
<organism evidence="2 3">
    <name type="scientific">Paracidobacterium acidisoli</name>
    <dbReference type="NCBI Taxonomy" id="2303751"/>
    <lineage>
        <taxon>Bacteria</taxon>
        <taxon>Pseudomonadati</taxon>
        <taxon>Acidobacteriota</taxon>
        <taxon>Terriglobia</taxon>
        <taxon>Terriglobales</taxon>
        <taxon>Acidobacteriaceae</taxon>
        <taxon>Paracidobacterium</taxon>
    </lineage>
</organism>
<feature type="domain" description="PIN" evidence="1">
    <location>
        <begin position="10"/>
        <end position="140"/>
    </location>
</feature>
<dbReference type="SUPFAM" id="SSF88723">
    <property type="entry name" value="PIN domain-like"/>
    <property type="match status" value="1"/>
</dbReference>
<dbReference type="Pfam" id="PF10130">
    <property type="entry name" value="PIN_2"/>
    <property type="match status" value="1"/>
</dbReference>
<comment type="caution">
    <text evidence="2">The sequence shown here is derived from an EMBL/GenBank/DDBJ whole genome shotgun (WGS) entry which is preliminary data.</text>
</comment>
<dbReference type="OrthoDB" id="68993at2"/>
<gene>
    <name evidence="2" type="ORF">D0Y96_01330</name>
</gene>
<sequence length="142" mass="16306">MSTETEKGLVIDANILIRAVFGRRVRRILETSDKAVFCCPEFCIEEARKRIPVIAERQSRDRHLSLLALDKVSLLITPVQEDFYQSLYADANARIASRDPDDWPIVATALFLNLAIWTEDLDFFGCGLPTWTTDRVEIYLRD</sequence>
<keyword evidence="3" id="KW-1185">Reference proteome</keyword>
<dbReference type="CDD" id="cd09854">
    <property type="entry name" value="PIN_VapC-like"/>
    <property type="match status" value="1"/>
</dbReference>
<reference evidence="2 3" key="1">
    <citation type="submission" date="2018-08" db="EMBL/GenBank/DDBJ databases">
        <title>Acidipila sp. 4G-K13, an acidobacterium isolated from forest soil.</title>
        <authorList>
            <person name="Gao Z.-H."/>
            <person name="Qiu L.-H."/>
        </authorList>
    </citation>
    <scope>NUCLEOTIDE SEQUENCE [LARGE SCALE GENOMIC DNA]</scope>
    <source>
        <strain evidence="2 3">4G-K13</strain>
    </source>
</reference>
<dbReference type="EMBL" id="QVQT01000001">
    <property type="protein sequence ID" value="RFU18248.1"/>
    <property type="molecule type" value="Genomic_DNA"/>
</dbReference>
<dbReference type="Proteomes" id="UP000264702">
    <property type="component" value="Unassembled WGS sequence"/>
</dbReference>
<dbReference type="Gene3D" id="3.40.50.1010">
    <property type="entry name" value="5'-nuclease"/>
    <property type="match status" value="1"/>
</dbReference>
<evidence type="ECO:0000313" key="3">
    <source>
        <dbReference type="Proteomes" id="UP000264702"/>
    </source>
</evidence>
<dbReference type="AlphaFoldDB" id="A0A372ITN2"/>
<proteinExistence type="predicted"/>
<accession>A0A372ITN2</accession>
<name>A0A372ITN2_9BACT</name>
<evidence type="ECO:0000313" key="2">
    <source>
        <dbReference type="EMBL" id="RFU18248.1"/>
    </source>
</evidence>
<protein>
    <submittedName>
        <fullName evidence="2">Nucleotide-binding protein</fullName>
    </submittedName>
</protein>
<evidence type="ECO:0000259" key="1">
    <source>
        <dbReference type="Pfam" id="PF10130"/>
    </source>
</evidence>